<evidence type="ECO:0000313" key="3">
    <source>
        <dbReference type="Proteomes" id="UP000053593"/>
    </source>
</evidence>
<dbReference type="HOGENOM" id="CLU_2886008_0_0_1"/>
<evidence type="ECO:0000313" key="2">
    <source>
        <dbReference type="EMBL" id="KIK58478.1"/>
    </source>
</evidence>
<keyword evidence="1" id="KW-0812">Transmembrane</keyword>
<feature type="transmembrane region" description="Helical" evidence="1">
    <location>
        <begin position="32"/>
        <end position="49"/>
    </location>
</feature>
<keyword evidence="3" id="KW-1185">Reference proteome</keyword>
<keyword evidence="1" id="KW-1133">Transmembrane helix</keyword>
<reference evidence="2 3" key="1">
    <citation type="submission" date="2014-04" db="EMBL/GenBank/DDBJ databases">
        <title>Evolutionary Origins and Diversification of the Mycorrhizal Mutualists.</title>
        <authorList>
            <consortium name="DOE Joint Genome Institute"/>
            <consortium name="Mycorrhizal Genomics Consortium"/>
            <person name="Kohler A."/>
            <person name="Kuo A."/>
            <person name="Nagy L.G."/>
            <person name="Floudas D."/>
            <person name="Copeland A."/>
            <person name="Barry K.W."/>
            <person name="Cichocki N."/>
            <person name="Veneault-Fourrey C."/>
            <person name="LaButti K."/>
            <person name="Lindquist E.A."/>
            <person name="Lipzen A."/>
            <person name="Lundell T."/>
            <person name="Morin E."/>
            <person name="Murat C."/>
            <person name="Riley R."/>
            <person name="Ohm R."/>
            <person name="Sun H."/>
            <person name="Tunlid A."/>
            <person name="Henrissat B."/>
            <person name="Grigoriev I.V."/>
            <person name="Hibbett D.S."/>
            <person name="Martin F."/>
        </authorList>
    </citation>
    <scope>NUCLEOTIDE SEQUENCE [LARGE SCALE GENOMIC DNA]</scope>
    <source>
        <strain evidence="2 3">FD-317 M1</strain>
    </source>
</reference>
<proteinExistence type="predicted"/>
<protein>
    <submittedName>
        <fullName evidence="2">Uncharacterized protein</fullName>
    </submittedName>
</protein>
<evidence type="ECO:0000256" key="1">
    <source>
        <dbReference type="SAM" id="Phobius"/>
    </source>
</evidence>
<keyword evidence="1" id="KW-0472">Membrane</keyword>
<dbReference type="AlphaFoldDB" id="A0A0D0CS50"/>
<gene>
    <name evidence="2" type="ORF">GYMLUDRAFT_697167</name>
</gene>
<sequence>MSPANPSPPRTLPILRHHLLFTYLNINLKVKIALPYAHFVLLLLLPLPFPLPPFRLTYNVQCT</sequence>
<dbReference type="EMBL" id="KN834785">
    <property type="protein sequence ID" value="KIK58478.1"/>
    <property type="molecule type" value="Genomic_DNA"/>
</dbReference>
<accession>A0A0D0CS50</accession>
<name>A0A0D0CS50_9AGAR</name>
<organism evidence="2 3">
    <name type="scientific">Collybiopsis luxurians FD-317 M1</name>
    <dbReference type="NCBI Taxonomy" id="944289"/>
    <lineage>
        <taxon>Eukaryota</taxon>
        <taxon>Fungi</taxon>
        <taxon>Dikarya</taxon>
        <taxon>Basidiomycota</taxon>
        <taxon>Agaricomycotina</taxon>
        <taxon>Agaricomycetes</taxon>
        <taxon>Agaricomycetidae</taxon>
        <taxon>Agaricales</taxon>
        <taxon>Marasmiineae</taxon>
        <taxon>Omphalotaceae</taxon>
        <taxon>Collybiopsis</taxon>
        <taxon>Collybiopsis luxurians</taxon>
    </lineage>
</organism>
<dbReference type="Proteomes" id="UP000053593">
    <property type="component" value="Unassembled WGS sequence"/>
</dbReference>